<evidence type="ECO:0000313" key="1">
    <source>
        <dbReference type="EMBL" id="KAJ7201858.1"/>
    </source>
</evidence>
<name>A0AAD6YC72_9AGAR</name>
<dbReference type="AlphaFoldDB" id="A0AAD6YC72"/>
<organism evidence="1 2">
    <name type="scientific">Mycena pura</name>
    <dbReference type="NCBI Taxonomy" id="153505"/>
    <lineage>
        <taxon>Eukaryota</taxon>
        <taxon>Fungi</taxon>
        <taxon>Dikarya</taxon>
        <taxon>Basidiomycota</taxon>
        <taxon>Agaricomycotina</taxon>
        <taxon>Agaricomycetes</taxon>
        <taxon>Agaricomycetidae</taxon>
        <taxon>Agaricales</taxon>
        <taxon>Marasmiineae</taxon>
        <taxon>Mycenaceae</taxon>
        <taxon>Mycena</taxon>
    </lineage>
</organism>
<reference evidence="1" key="1">
    <citation type="submission" date="2023-03" db="EMBL/GenBank/DDBJ databases">
        <title>Massive genome expansion in bonnet fungi (Mycena s.s.) driven by repeated elements and novel gene families across ecological guilds.</title>
        <authorList>
            <consortium name="Lawrence Berkeley National Laboratory"/>
            <person name="Harder C.B."/>
            <person name="Miyauchi S."/>
            <person name="Viragh M."/>
            <person name="Kuo A."/>
            <person name="Thoen E."/>
            <person name="Andreopoulos B."/>
            <person name="Lu D."/>
            <person name="Skrede I."/>
            <person name="Drula E."/>
            <person name="Henrissat B."/>
            <person name="Morin E."/>
            <person name="Kohler A."/>
            <person name="Barry K."/>
            <person name="LaButti K."/>
            <person name="Morin E."/>
            <person name="Salamov A."/>
            <person name="Lipzen A."/>
            <person name="Mereny Z."/>
            <person name="Hegedus B."/>
            <person name="Baldrian P."/>
            <person name="Stursova M."/>
            <person name="Weitz H."/>
            <person name="Taylor A."/>
            <person name="Grigoriev I.V."/>
            <person name="Nagy L.G."/>
            <person name="Martin F."/>
            <person name="Kauserud H."/>
        </authorList>
    </citation>
    <scope>NUCLEOTIDE SEQUENCE</scope>
    <source>
        <strain evidence="1">9144</strain>
    </source>
</reference>
<keyword evidence="2" id="KW-1185">Reference proteome</keyword>
<dbReference type="EMBL" id="JARJCW010000057">
    <property type="protein sequence ID" value="KAJ7201858.1"/>
    <property type="molecule type" value="Genomic_DNA"/>
</dbReference>
<comment type="caution">
    <text evidence="1">The sequence shown here is derived from an EMBL/GenBank/DDBJ whole genome shotgun (WGS) entry which is preliminary data.</text>
</comment>
<gene>
    <name evidence="1" type="ORF">GGX14DRAFT_399805</name>
</gene>
<proteinExistence type="predicted"/>
<sequence length="126" mass="13515">MTLPYRLAMSIALPDKPVRPFLGALGGWGVFFVYTRHAVASLPALEVGAHTFGDSAYGLSSHSRLIVCDALWPASSRPIKKALARIGELVRGLPISALFVSGAYSITCRVIERGLSGVEETDWTAI</sequence>
<dbReference type="Proteomes" id="UP001219525">
    <property type="component" value="Unassembled WGS sequence"/>
</dbReference>
<accession>A0AAD6YC72</accession>
<protein>
    <submittedName>
        <fullName evidence="1">Uncharacterized protein</fullName>
    </submittedName>
</protein>
<evidence type="ECO:0000313" key="2">
    <source>
        <dbReference type="Proteomes" id="UP001219525"/>
    </source>
</evidence>